<feature type="region of interest" description="Disordered" evidence="1">
    <location>
        <begin position="1"/>
        <end position="31"/>
    </location>
</feature>
<evidence type="ECO:0000313" key="2">
    <source>
        <dbReference type="EMBL" id="QQP50628.1"/>
    </source>
</evidence>
<evidence type="ECO:0000256" key="1">
    <source>
        <dbReference type="SAM" id="MobiDB-lite"/>
    </source>
</evidence>
<keyword evidence="3" id="KW-1185">Reference proteome</keyword>
<evidence type="ECO:0000313" key="3">
    <source>
        <dbReference type="Proteomes" id="UP000595437"/>
    </source>
</evidence>
<proteinExistence type="predicted"/>
<sequence>MSNENGAWSNPSEPAQNGSQTGIDDQEGLYGLGRESSTMSYSQTAKLLIWTCTVNN</sequence>
<name>A0A7T8HIE7_CALRO</name>
<protein>
    <submittedName>
        <fullName evidence="2">Uncharacterized protein</fullName>
    </submittedName>
</protein>
<accession>A0A7T8HIE7</accession>
<feature type="compositionally biased region" description="Polar residues" evidence="1">
    <location>
        <begin position="1"/>
        <end position="23"/>
    </location>
</feature>
<dbReference type="EMBL" id="CP045896">
    <property type="protein sequence ID" value="QQP50628.1"/>
    <property type="molecule type" value="Genomic_DNA"/>
</dbReference>
<dbReference type="Proteomes" id="UP000595437">
    <property type="component" value="Chromosome 7"/>
</dbReference>
<organism evidence="2 3">
    <name type="scientific">Caligus rogercresseyi</name>
    <name type="common">Sea louse</name>
    <dbReference type="NCBI Taxonomy" id="217165"/>
    <lineage>
        <taxon>Eukaryota</taxon>
        <taxon>Metazoa</taxon>
        <taxon>Ecdysozoa</taxon>
        <taxon>Arthropoda</taxon>
        <taxon>Crustacea</taxon>
        <taxon>Multicrustacea</taxon>
        <taxon>Hexanauplia</taxon>
        <taxon>Copepoda</taxon>
        <taxon>Siphonostomatoida</taxon>
        <taxon>Caligidae</taxon>
        <taxon>Caligus</taxon>
    </lineage>
</organism>
<dbReference type="AlphaFoldDB" id="A0A7T8HIE7"/>
<reference evidence="3" key="1">
    <citation type="submission" date="2021-01" db="EMBL/GenBank/DDBJ databases">
        <title>Caligus Genome Assembly.</title>
        <authorList>
            <person name="Gallardo-Escarate C."/>
        </authorList>
    </citation>
    <scope>NUCLEOTIDE SEQUENCE [LARGE SCALE GENOMIC DNA]</scope>
</reference>
<gene>
    <name evidence="2" type="ORF">FKW44_011687</name>
</gene>